<accession>A0ACB5TS76</accession>
<gene>
    <name evidence="1" type="ORF">Amon02_000953800</name>
</gene>
<comment type="caution">
    <text evidence="1">The sequence shown here is derived from an EMBL/GenBank/DDBJ whole genome shotgun (WGS) entry which is preliminary data.</text>
</comment>
<evidence type="ECO:0000313" key="2">
    <source>
        <dbReference type="Proteomes" id="UP001165064"/>
    </source>
</evidence>
<reference evidence="1" key="1">
    <citation type="submission" date="2023-04" db="EMBL/GenBank/DDBJ databases">
        <title>Ambrosiozyma monospora NBRC 10751.</title>
        <authorList>
            <person name="Ichikawa N."/>
            <person name="Sato H."/>
            <person name="Tonouchi N."/>
        </authorList>
    </citation>
    <scope>NUCLEOTIDE SEQUENCE</scope>
    <source>
        <strain evidence="1">NBRC 10751</strain>
    </source>
</reference>
<keyword evidence="2" id="KW-1185">Reference proteome</keyword>
<sequence length="286" mass="31242">MLGSTSVASGILFGLLLSNLAQAKNQQQQLQPVTEDQIEPNLQEFLVSNGLTKHKRMETQSFDEDGNPEDGLFRFGFIEKENKSKPAEIDEQDDFDYDDDDDDWDFDEFEDGDIADAKSDIIEETPSDSVTSTDGTVITPNTHDENIKTVYVTQTLAPITVTNYITVVEKETATTTVTKKLRPTQIVISSTAATETIVSTVHNVVTITETNDSNDTVSKSKASSTTTGTTVSNKKEQEQGKAVETKFGHVESNNTRTSVSSARETGSSITYGSNTDGSYTILPLNL</sequence>
<proteinExistence type="predicted"/>
<protein>
    <submittedName>
        <fullName evidence="1">Unnamed protein product</fullName>
    </submittedName>
</protein>
<dbReference type="EMBL" id="BSXS01008992">
    <property type="protein sequence ID" value="GME94292.1"/>
    <property type="molecule type" value="Genomic_DNA"/>
</dbReference>
<name>A0ACB5TS76_AMBMO</name>
<dbReference type="Proteomes" id="UP001165064">
    <property type="component" value="Unassembled WGS sequence"/>
</dbReference>
<organism evidence="1 2">
    <name type="scientific">Ambrosiozyma monospora</name>
    <name type="common">Yeast</name>
    <name type="synonym">Endomycopsis monosporus</name>
    <dbReference type="NCBI Taxonomy" id="43982"/>
    <lineage>
        <taxon>Eukaryota</taxon>
        <taxon>Fungi</taxon>
        <taxon>Dikarya</taxon>
        <taxon>Ascomycota</taxon>
        <taxon>Saccharomycotina</taxon>
        <taxon>Pichiomycetes</taxon>
        <taxon>Pichiales</taxon>
        <taxon>Pichiaceae</taxon>
        <taxon>Ambrosiozyma</taxon>
    </lineage>
</organism>
<evidence type="ECO:0000313" key="1">
    <source>
        <dbReference type="EMBL" id="GME94292.1"/>
    </source>
</evidence>